<feature type="compositionally biased region" description="Acidic residues" evidence="1">
    <location>
        <begin position="441"/>
        <end position="454"/>
    </location>
</feature>
<accession>A0A9N9WPN6</accession>
<sequence length="684" mass="78171">MNIIGFKFLLLVLVTICYNLDKICAQNATKMLTPIIATNVLGPKQFERIVVPYYPPIIRKEIPVTEKVVDIENTTQEVKTNSIKAPNYNGGKKSDTKSYSYVTRSDGFSKKPPPKKYSPVSQPKQPPKVIEPKSKDSKPNPKDLPAEHRTLPEPNEIQPLHINTRGFKKSQPDHKNQAPEEKKKKFQEQEQNLKIENLPGNPEEVPKTDWFDNHGKYNYGIVHDSPLVEEKTSVEDTTENESKEVPKGVAPNPQKIQHPQPFQPPITVQHPQPVATIYHPPATPTPTNNNHHPLTFKSNSNVPSSHSKVHQQNGNNGNFLYKSEVYYPNYRDHIYLPFTTYYGDANIFPKHLPVFNSHTVYHTPQAVPQHNTINQNSNKAHDLPIKVSLPIPKAPTSSSTPKTVYPVVHKTEPPAHKHPASPKKAVEEKKTAPTAPKNNQDEEEEYDESEEIEDDGGKAEYYDYEEGDSVEDDERSNDKIQGESSEDYEEENDDEEEEKPTYRYTSYNNARDDEKSSEDEFDRAWEKYGYSPKETSEENESSESRLVPQEIEPGRKKIVHMKMEYHTVPHDGNHVYDIEPKIRRSIDVSNKSSREMNSKMSGTINNSEMNKDKKRKRKNKKSSAKSQQQHPNAGPDDLKFFQYLNYLGNGEHRAGGRVGNDKHYIEQHERGSKVTGTFQKKVKV</sequence>
<feature type="region of interest" description="Disordered" evidence="1">
    <location>
        <begin position="231"/>
        <end position="252"/>
    </location>
</feature>
<organism evidence="3 4">
    <name type="scientific">Chironomus riparius</name>
    <dbReference type="NCBI Taxonomy" id="315576"/>
    <lineage>
        <taxon>Eukaryota</taxon>
        <taxon>Metazoa</taxon>
        <taxon>Ecdysozoa</taxon>
        <taxon>Arthropoda</taxon>
        <taxon>Hexapoda</taxon>
        <taxon>Insecta</taxon>
        <taxon>Pterygota</taxon>
        <taxon>Neoptera</taxon>
        <taxon>Endopterygota</taxon>
        <taxon>Diptera</taxon>
        <taxon>Nematocera</taxon>
        <taxon>Chironomoidea</taxon>
        <taxon>Chironomidae</taxon>
        <taxon>Chironominae</taxon>
        <taxon>Chironomus</taxon>
    </lineage>
</organism>
<feature type="region of interest" description="Disordered" evidence="1">
    <location>
        <begin position="389"/>
        <end position="553"/>
    </location>
</feature>
<evidence type="ECO:0000256" key="1">
    <source>
        <dbReference type="SAM" id="MobiDB-lite"/>
    </source>
</evidence>
<gene>
    <name evidence="3" type="ORF">CHIRRI_LOCUS3100</name>
</gene>
<protein>
    <submittedName>
        <fullName evidence="3">Uncharacterized protein</fullName>
    </submittedName>
</protein>
<feature type="compositionally biased region" description="Basic and acidic residues" evidence="1">
    <location>
        <begin position="231"/>
        <end position="246"/>
    </location>
</feature>
<feature type="compositionally biased region" description="Acidic residues" evidence="1">
    <location>
        <begin position="462"/>
        <end position="475"/>
    </location>
</feature>
<dbReference type="AlphaFoldDB" id="A0A9N9WPN6"/>
<feature type="signal peptide" evidence="2">
    <location>
        <begin position="1"/>
        <end position="25"/>
    </location>
</feature>
<feature type="compositionally biased region" description="Basic residues" evidence="1">
    <location>
        <begin position="612"/>
        <end position="623"/>
    </location>
</feature>
<feature type="compositionally biased region" description="Basic and acidic residues" evidence="1">
    <location>
        <begin position="130"/>
        <end position="151"/>
    </location>
</feature>
<dbReference type="OrthoDB" id="8180894at2759"/>
<keyword evidence="2" id="KW-0732">Signal</keyword>
<feature type="compositionally biased region" description="Basic and acidic residues" evidence="1">
    <location>
        <begin position="170"/>
        <end position="193"/>
    </location>
</feature>
<feature type="compositionally biased region" description="Polar residues" evidence="1">
    <location>
        <begin position="598"/>
        <end position="608"/>
    </location>
</feature>
<evidence type="ECO:0000313" key="3">
    <source>
        <dbReference type="EMBL" id="CAG9800149.1"/>
    </source>
</evidence>
<keyword evidence="4" id="KW-1185">Reference proteome</keyword>
<feature type="compositionally biased region" description="Acidic residues" evidence="1">
    <location>
        <begin position="484"/>
        <end position="498"/>
    </location>
</feature>
<feature type="chain" id="PRO_5040281198" evidence="2">
    <location>
        <begin position="26"/>
        <end position="684"/>
    </location>
</feature>
<reference evidence="3" key="1">
    <citation type="submission" date="2022-01" db="EMBL/GenBank/DDBJ databases">
        <authorList>
            <person name="King R."/>
        </authorList>
    </citation>
    <scope>NUCLEOTIDE SEQUENCE</scope>
</reference>
<evidence type="ECO:0000313" key="4">
    <source>
        <dbReference type="Proteomes" id="UP001153620"/>
    </source>
</evidence>
<feature type="region of interest" description="Disordered" evidence="1">
    <location>
        <begin position="281"/>
        <end position="316"/>
    </location>
</feature>
<feature type="compositionally biased region" description="Basic and acidic residues" evidence="1">
    <location>
        <begin position="585"/>
        <end position="597"/>
    </location>
</feature>
<feature type="region of interest" description="Disordered" evidence="1">
    <location>
        <begin position="82"/>
        <end position="204"/>
    </location>
</feature>
<evidence type="ECO:0000256" key="2">
    <source>
        <dbReference type="SAM" id="SignalP"/>
    </source>
</evidence>
<reference evidence="3" key="2">
    <citation type="submission" date="2022-10" db="EMBL/GenBank/DDBJ databases">
        <authorList>
            <consortium name="ENA_rothamsted_submissions"/>
            <consortium name="culmorum"/>
            <person name="King R."/>
        </authorList>
    </citation>
    <scope>NUCLEOTIDE SEQUENCE</scope>
</reference>
<feature type="region of interest" description="Disordered" evidence="1">
    <location>
        <begin position="585"/>
        <end position="638"/>
    </location>
</feature>
<dbReference type="EMBL" id="OU895877">
    <property type="protein sequence ID" value="CAG9800149.1"/>
    <property type="molecule type" value="Genomic_DNA"/>
</dbReference>
<dbReference type="Proteomes" id="UP001153620">
    <property type="component" value="Chromosome 1"/>
</dbReference>
<name>A0A9N9WPN6_9DIPT</name>
<proteinExistence type="predicted"/>
<feature type="compositionally biased region" description="Polar residues" evidence="1">
    <location>
        <begin position="296"/>
        <end position="316"/>
    </location>
</feature>